<dbReference type="InterPro" id="IPR003959">
    <property type="entry name" value="ATPase_AAA_core"/>
</dbReference>
<dbReference type="PANTHER" id="PTHR23073">
    <property type="entry name" value="26S PROTEASOME REGULATORY SUBUNIT"/>
    <property type="match status" value="1"/>
</dbReference>
<feature type="domain" description="AAA+ ATPase" evidence="4">
    <location>
        <begin position="445"/>
        <end position="577"/>
    </location>
</feature>
<name>A0A2H3L406_9CHLR</name>
<dbReference type="InterPro" id="IPR050221">
    <property type="entry name" value="26S_Proteasome_ATPase"/>
</dbReference>
<dbReference type="OrthoDB" id="9806903at2"/>
<keyword evidence="2" id="KW-0547">Nucleotide-binding</keyword>
<accession>A0A2H3L406</accession>
<dbReference type="InterPro" id="IPR003593">
    <property type="entry name" value="AAA+_ATPase"/>
</dbReference>
<dbReference type="GO" id="GO:0016887">
    <property type="term" value="F:ATP hydrolysis activity"/>
    <property type="evidence" value="ECO:0007669"/>
    <property type="project" value="InterPro"/>
</dbReference>
<dbReference type="Gene3D" id="3.40.50.300">
    <property type="entry name" value="P-loop containing nucleotide triphosphate hydrolases"/>
    <property type="match status" value="1"/>
</dbReference>
<evidence type="ECO:0000256" key="3">
    <source>
        <dbReference type="ARBA" id="ARBA00022840"/>
    </source>
</evidence>
<evidence type="ECO:0000256" key="1">
    <source>
        <dbReference type="ARBA" id="ARBA00006914"/>
    </source>
</evidence>
<dbReference type="EMBL" id="LYXE01000120">
    <property type="protein sequence ID" value="PDV97881.1"/>
    <property type="molecule type" value="Genomic_DNA"/>
</dbReference>
<sequence length="659" mass="71474">MTQAPTTQQAQNGLREELPPVTLRTYALAGIASRMLGALEAQPDRPEHALLLHAYHLVDPHREGWGERLVAYFQASARVDWPLLRLAKTMALSDAEILAITLAAAVEDDMMIGRTIAYVQAPIGGSRPTMSLLATLHSDPEHAPIPSLVTGPAMRSGLLVMGDEHLPLPERPVRVPLAICLALHDRDADLSGATLEPGPQIKLPAAIEEQAHRQALALSQATRGGLLIRTGSLAEGKAVAVAVAQALQRRPVYLDPTQTLPGLVPWLLLRQLLPVFPLELAPGEQRTLPALPGYTGPVLAISGPDGSVERAGATLYSWTLPVPERRDREALWLGVTGDAELAADLARHHRHSSGRIAHLGQVAQHEAQLHGRARLTATDLRAAAWASEGGGLEGLAQPLPQPILDEALTLDATLRRELEALVQRCLVRDELVTDLGLAATSRYQPGVRALFVGPSGTGKTLAAGWLATHLGLPLYRVDLASVTSKYIGETEKNLAQLLARAEQSEVVLLFDEADSLFGKRTDVQQANDRFANAQTNYLLQRIESYDGITLLTSNSRGRFDPAFSRRLDMIIDFPMPEPEERRDLWLNHLGTGHTLTGQQINTLAALVDMAGGHIRNVVLAGATRARANDRLITFDDILDGLTREYKKLGQQMPIELVSV</sequence>
<comment type="similarity">
    <text evidence="1">Belongs to the AAA ATPase family.</text>
</comment>
<evidence type="ECO:0000313" key="5">
    <source>
        <dbReference type="EMBL" id="PDV97881.1"/>
    </source>
</evidence>
<gene>
    <name evidence="5" type="ORF">A9Q02_17060</name>
</gene>
<dbReference type="Pfam" id="PF00004">
    <property type="entry name" value="AAA"/>
    <property type="match status" value="1"/>
</dbReference>
<evidence type="ECO:0000259" key="4">
    <source>
        <dbReference type="SMART" id="SM00382"/>
    </source>
</evidence>
<dbReference type="InterPro" id="IPR027417">
    <property type="entry name" value="P-loop_NTPase"/>
</dbReference>
<keyword evidence="3" id="KW-0067">ATP-binding</keyword>
<organism evidence="5 6">
    <name type="scientific">Candidatus Chloroploca asiatica</name>
    <dbReference type="NCBI Taxonomy" id="1506545"/>
    <lineage>
        <taxon>Bacteria</taxon>
        <taxon>Bacillati</taxon>
        <taxon>Chloroflexota</taxon>
        <taxon>Chloroflexia</taxon>
        <taxon>Chloroflexales</taxon>
        <taxon>Chloroflexineae</taxon>
        <taxon>Oscillochloridaceae</taxon>
        <taxon>Candidatus Chloroploca</taxon>
    </lineage>
</organism>
<proteinExistence type="inferred from homology"/>
<dbReference type="CDD" id="cd19481">
    <property type="entry name" value="RecA-like_protease"/>
    <property type="match status" value="1"/>
</dbReference>
<dbReference type="AlphaFoldDB" id="A0A2H3L406"/>
<protein>
    <recommendedName>
        <fullName evidence="4">AAA+ ATPase domain-containing protein</fullName>
    </recommendedName>
</protein>
<dbReference type="GO" id="GO:0005524">
    <property type="term" value="F:ATP binding"/>
    <property type="evidence" value="ECO:0007669"/>
    <property type="project" value="UniProtKB-KW"/>
</dbReference>
<dbReference type="RefSeq" id="WP_097654025.1">
    <property type="nucleotide sequence ID" value="NZ_LYXE01000120.1"/>
</dbReference>
<comment type="caution">
    <text evidence="5">The sequence shown here is derived from an EMBL/GenBank/DDBJ whole genome shotgun (WGS) entry which is preliminary data.</text>
</comment>
<dbReference type="Proteomes" id="UP000220922">
    <property type="component" value="Unassembled WGS sequence"/>
</dbReference>
<reference evidence="5 6" key="1">
    <citation type="submission" date="2016-05" db="EMBL/GenBank/DDBJ databases">
        <authorList>
            <person name="Lavstsen T."/>
            <person name="Jespersen J.S."/>
        </authorList>
    </citation>
    <scope>NUCLEOTIDE SEQUENCE [LARGE SCALE GENOMIC DNA]</scope>
    <source>
        <strain evidence="5 6">B7-9</strain>
    </source>
</reference>
<dbReference type="SMART" id="SM00382">
    <property type="entry name" value="AAA"/>
    <property type="match status" value="1"/>
</dbReference>
<evidence type="ECO:0000313" key="6">
    <source>
        <dbReference type="Proteomes" id="UP000220922"/>
    </source>
</evidence>
<keyword evidence="6" id="KW-1185">Reference proteome</keyword>
<dbReference type="SUPFAM" id="SSF52540">
    <property type="entry name" value="P-loop containing nucleoside triphosphate hydrolases"/>
    <property type="match status" value="1"/>
</dbReference>
<evidence type="ECO:0000256" key="2">
    <source>
        <dbReference type="ARBA" id="ARBA00022741"/>
    </source>
</evidence>